<name>A0A183A7Q1_9TREM</name>
<feature type="compositionally biased region" description="Polar residues" evidence="1">
    <location>
        <begin position="111"/>
        <end position="138"/>
    </location>
</feature>
<evidence type="ECO:0000313" key="2">
    <source>
        <dbReference type="EMBL" id="VDP68088.1"/>
    </source>
</evidence>
<sequence length="610" mass="67679">MAQTSHGWRPDGRQESFHEEMKESIPSGDHFERQKPAPVAEYRNPETIKGSALLSSLRSKPASFKQEDTCSKKINKVASFTNFQTFPGPNARTKVTVDSQMGVGKNSVQWVSRTNNPAQPGINNGITVKSNEETQSSGTKKKFDKSMEELPKVNNRGPGVGRSVSNRETRVPSVFKNGKPEISNQQKFFIPKEPVNDFKSPTKPSEPPRSPPQNLSLESPTSPKGIKDSPKSSEEEEPQLTTKQITGILERKLKFRLHPPGTDTHASKTSTAQTPNSREDCQVGFTNHMEENPPRPNSGENNSSNSNAPNIGDYPATKNDGILHYPKRDGDITGQEQLSYGYNPNSVTKKGHTRELSQMFDQQLSEGPTQSIKTQATVNLKKFSSFDAPEQSGMPAPKLRISFPPDDQLAVTHDYEAEPIATKADTDSDGSGSEDDATNANWPKGNVSSADETEDSTDSMAAKTPFLHRHRKSFPRPKWSTKDNNVCYETDTEQTPSSMISDQQLQEDKSIASIDQVDEAAYILQRYALLTGIDLQDELTCLRNKLEELRKNESQRKHTTHRDYPIGHITTPIIIQQQDSTLPDGFSLTETGDTESSIQTCSTDSGYWYA</sequence>
<protein>
    <submittedName>
        <fullName evidence="4">FYN-binding protein 1</fullName>
    </submittedName>
</protein>
<reference evidence="2 3" key="2">
    <citation type="submission" date="2018-11" db="EMBL/GenBank/DDBJ databases">
        <authorList>
            <consortium name="Pathogen Informatics"/>
        </authorList>
    </citation>
    <scope>NUCLEOTIDE SEQUENCE [LARGE SCALE GENOMIC DNA]</scope>
    <source>
        <strain evidence="2 3">Egypt</strain>
    </source>
</reference>
<feature type="compositionally biased region" description="Polar residues" evidence="1">
    <location>
        <begin position="267"/>
        <end position="276"/>
    </location>
</feature>
<accession>A0A183A7Q1</accession>
<dbReference type="Proteomes" id="UP000272942">
    <property type="component" value="Unassembled WGS sequence"/>
</dbReference>
<dbReference type="AlphaFoldDB" id="A0A183A7Q1"/>
<organism evidence="4">
    <name type="scientific">Echinostoma caproni</name>
    <dbReference type="NCBI Taxonomy" id="27848"/>
    <lineage>
        <taxon>Eukaryota</taxon>
        <taxon>Metazoa</taxon>
        <taxon>Spiralia</taxon>
        <taxon>Lophotrochozoa</taxon>
        <taxon>Platyhelminthes</taxon>
        <taxon>Trematoda</taxon>
        <taxon>Digenea</taxon>
        <taxon>Plagiorchiida</taxon>
        <taxon>Echinostomata</taxon>
        <taxon>Echinostomatoidea</taxon>
        <taxon>Echinostomatidae</taxon>
        <taxon>Echinostoma</taxon>
    </lineage>
</organism>
<dbReference type="WBParaSite" id="ECPE_0000298901-mRNA-1">
    <property type="protein sequence ID" value="ECPE_0000298901-mRNA-1"/>
    <property type="gene ID" value="ECPE_0000298901"/>
</dbReference>
<keyword evidence="3" id="KW-1185">Reference proteome</keyword>
<gene>
    <name evidence="2" type="ORF">ECPE_LOCUS2986</name>
</gene>
<dbReference type="EMBL" id="UZAN01040006">
    <property type="protein sequence ID" value="VDP68088.1"/>
    <property type="molecule type" value="Genomic_DNA"/>
</dbReference>
<feature type="compositionally biased region" description="Basic and acidic residues" evidence="1">
    <location>
        <begin position="8"/>
        <end position="35"/>
    </location>
</feature>
<feature type="region of interest" description="Disordered" evidence="1">
    <location>
        <begin position="111"/>
        <end position="337"/>
    </location>
</feature>
<feature type="compositionally biased region" description="Low complexity" evidence="1">
    <location>
        <begin position="297"/>
        <end position="310"/>
    </location>
</feature>
<proteinExistence type="predicted"/>
<feature type="compositionally biased region" description="Polar residues" evidence="1">
    <location>
        <begin position="213"/>
        <end position="222"/>
    </location>
</feature>
<feature type="compositionally biased region" description="Basic residues" evidence="1">
    <location>
        <begin position="466"/>
        <end position="475"/>
    </location>
</feature>
<evidence type="ECO:0000313" key="3">
    <source>
        <dbReference type="Proteomes" id="UP000272942"/>
    </source>
</evidence>
<evidence type="ECO:0000256" key="1">
    <source>
        <dbReference type="SAM" id="MobiDB-lite"/>
    </source>
</evidence>
<feature type="region of interest" description="Disordered" evidence="1">
    <location>
        <begin position="417"/>
        <end position="475"/>
    </location>
</feature>
<feature type="region of interest" description="Disordered" evidence="1">
    <location>
        <begin position="1"/>
        <end position="46"/>
    </location>
</feature>
<reference evidence="4" key="1">
    <citation type="submission" date="2016-06" db="UniProtKB">
        <authorList>
            <consortium name="WormBaseParasite"/>
        </authorList>
    </citation>
    <scope>IDENTIFICATION</scope>
</reference>
<evidence type="ECO:0000313" key="4">
    <source>
        <dbReference type="WBParaSite" id="ECPE_0000298901-mRNA-1"/>
    </source>
</evidence>